<keyword evidence="1" id="KW-0472">Membrane</keyword>
<feature type="transmembrane region" description="Helical" evidence="1">
    <location>
        <begin position="12"/>
        <end position="32"/>
    </location>
</feature>
<reference evidence="2 3" key="1">
    <citation type="journal article" date="2023" name="bioRxiv">
        <title>High-quality genome assemblies of four members of thePodospora anserinaspecies complex.</title>
        <authorList>
            <person name="Ament-Velasquez S.L."/>
            <person name="Vogan A.A."/>
            <person name="Wallerman O."/>
            <person name="Hartmann F."/>
            <person name="Gautier V."/>
            <person name="Silar P."/>
            <person name="Giraud T."/>
            <person name="Johannesson H."/>
        </authorList>
    </citation>
    <scope>NUCLEOTIDE SEQUENCE [LARGE SCALE GENOMIC DNA]</scope>
    <source>
        <strain evidence="2 3">CBS 124.78</strain>
    </source>
</reference>
<dbReference type="Proteomes" id="UP001323617">
    <property type="component" value="Unassembled WGS sequence"/>
</dbReference>
<evidence type="ECO:0000313" key="2">
    <source>
        <dbReference type="EMBL" id="KAK4681263.1"/>
    </source>
</evidence>
<keyword evidence="3" id="KW-1185">Reference proteome</keyword>
<evidence type="ECO:0000313" key="3">
    <source>
        <dbReference type="Proteomes" id="UP001323617"/>
    </source>
</evidence>
<dbReference type="GeneID" id="87960275"/>
<dbReference type="RefSeq" id="XP_062804733.1">
    <property type="nucleotide sequence ID" value="XM_062939817.1"/>
</dbReference>
<protein>
    <submittedName>
        <fullName evidence="2">Uncharacterized protein</fullName>
    </submittedName>
</protein>
<proteinExistence type="predicted"/>
<comment type="caution">
    <text evidence="2">The sequence shown here is derived from an EMBL/GenBank/DDBJ whole genome shotgun (WGS) entry which is preliminary data.</text>
</comment>
<sequence>MAALTFEQLEARLEFICSIVSSIYCIVFSTLFRGKPPRGSQRDLFHSKRGTELSKAYPDQGQPLVLIP</sequence>
<accession>A0ABR0IN90</accession>
<organism evidence="2 3">
    <name type="scientific">Podospora pseudoanserina</name>
    <dbReference type="NCBI Taxonomy" id="2609844"/>
    <lineage>
        <taxon>Eukaryota</taxon>
        <taxon>Fungi</taxon>
        <taxon>Dikarya</taxon>
        <taxon>Ascomycota</taxon>
        <taxon>Pezizomycotina</taxon>
        <taxon>Sordariomycetes</taxon>
        <taxon>Sordariomycetidae</taxon>
        <taxon>Sordariales</taxon>
        <taxon>Podosporaceae</taxon>
        <taxon>Podospora</taxon>
    </lineage>
</organism>
<gene>
    <name evidence="2" type="ORF">QC764_0007210</name>
</gene>
<keyword evidence="1" id="KW-1133">Transmembrane helix</keyword>
<dbReference type="EMBL" id="JAFFHC010000001">
    <property type="protein sequence ID" value="KAK4681263.1"/>
    <property type="molecule type" value="Genomic_DNA"/>
</dbReference>
<keyword evidence="1" id="KW-0812">Transmembrane</keyword>
<name>A0ABR0IN90_9PEZI</name>
<evidence type="ECO:0000256" key="1">
    <source>
        <dbReference type="SAM" id="Phobius"/>
    </source>
</evidence>